<dbReference type="PANTHER" id="PTHR13794">
    <property type="entry name" value="ENOLASE SUPERFAMILY, MANDELATE RACEMASE"/>
    <property type="match status" value="1"/>
</dbReference>
<dbReference type="GO" id="GO:0000287">
    <property type="term" value="F:magnesium ion binding"/>
    <property type="evidence" value="ECO:0007669"/>
    <property type="project" value="TreeGrafter"/>
</dbReference>
<dbReference type="InterPro" id="IPR013342">
    <property type="entry name" value="Mandelate_racemase_C"/>
</dbReference>
<dbReference type="InterPro" id="IPR029065">
    <property type="entry name" value="Enolase_C-like"/>
</dbReference>
<dbReference type="PANTHER" id="PTHR13794:SF58">
    <property type="entry name" value="MITOCHONDRIAL ENOLASE SUPERFAMILY MEMBER 1"/>
    <property type="match status" value="1"/>
</dbReference>
<protein>
    <submittedName>
        <fullName evidence="6">Mandelate racemase/muconate lactonizing enzyme family protein</fullName>
    </submittedName>
</protein>
<proteinExistence type="predicted"/>
<dbReference type="InterPro" id="IPR018110">
    <property type="entry name" value="Mandel_Rmase/mucon_lact_enz_CS"/>
</dbReference>
<evidence type="ECO:0000256" key="2">
    <source>
        <dbReference type="ARBA" id="ARBA00022723"/>
    </source>
</evidence>
<dbReference type="GO" id="GO:0016052">
    <property type="term" value="P:carbohydrate catabolic process"/>
    <property type="evidence" value="ECO:0007669"/>
    <property type="project" value="TreeGrafter"/>
</dbReference>
<dbReference type="InterPro" id="IPR029017">
    <property type="entry name" value="Enolase-like_N"/>
</dbReference>
<dbReference type="AlphaFoldDB" id="A0A7Y6NK70"/>
<reference evidence="6 7" key="1">
    <citation type="submission" date="2020-06" db="EMBL/GenBank/DDBJ databases">
        <title>Schlegella sp. ID0723 isolated from air conditioner.</title>
        <authorList>
            <person name="Kim D.Y."/>
            <person name="Kim D.-U."/>
        </authorList>
    </citation>
    <scope>NUCLEOTIDE SEQUENCE [LARGE SCALE GENOMIC DNA]</scope>
    <source>
        <strain evidence="6 7">ID0723</strain>
    </source>
</reference>
<dbReference type="RefSeq" id="WP_176065870.1">
    <property type="nucleotide sequence ID" value="NZ_JABWMJ010000001.1"/>
</dbReference>
<organism evidence="6 7">
    <name type="scientific">Piscinibacter koreensis</name>
    <dbReference type="NCBI Taxonomy" id="2742824"/>
    <lineage>
        <taxon>Bacteria</taxon>
        <taxon>Pseudomonadati</taxon>
        <taxon>Pseudomonadota</taxon>
        <taxon>Betaproteobacteria</taxon>
        <taxon>Burkholderiales</taxon>
        <taxon>Sphaerotilaceae</taxon>
        <taxon>Piscinibacter</taxon>
    </lineage>
</organism>
<accession>A0A7Y6NK70</accession>
<dbReference type="Pfam" id="PF13378">
    <property type="entry name" value="MR_MLE_C"/>
    <property type="match status" value="1"/>
</dbReference>
<evidence type="ECO:0000256" key="3">
    <source>
        <dbReference type="ARBA" id="ARBA00022842"/>
    </source>
</evidence>
<dbReference type="PROSITE" id="PS00909">
    <property type="entry name" value="MR_MLE_2"/>
    <property type="match status" value="1"/>
</dbReference>
<evidence type="ECO:0000313" key="6">
    <source>
        <dbReference type="EMBL" id="NUZ04718.1"/>
    </source>
</evidence>
<dbReference type="GO" id="GO:0016836">
    <property type="term" value="F:hydro-lyase activity"/>
    <property type="evidence" value="ECO:0007669"/>
    <property type="project" value="TreeGrafter"/>
</dbReference>
<comment type="caution">
    <text evidence="6">The sequence shown here is derived from an EMBL/GenBank/DDBJ whole genome shotgun (WGS) entry which is preliminary data.</text>
</comment>
<feature type="domain" description="Mandelate racemase/muconate lactonizing enzyme C-terminal" evidence="5">
    <location>
        <begin position="199"/>
        <end position="296"/>
    </location>
</feature>
<gene>
    <name evidence="6" type="ORF">HQN59_02985</name>
</gene>
<dbReference type="EMBL" id="JABWMJ010000001">
    <property type="protein sequence ID" value="NUZ04718.1"/>
    <property type="molecule type" value="Genomic_DNA"/>
</dbReference>
<keyword evidence="3" id="KW-0460">Magnesium</keyword>
<sequence>MNHVHREDPAAPPSGPAARGSGGAAAHGGRSAVGDAGLARVGGGSASIAIARVDAFVLRWPVAVPVRTSFGTMHDRPAVLVRVEDADGAVGWGEAWCNFPSCGAEHRVRLVETVLAPLLVGQAFASPLHAWDELTRRTAVLAIQSGEPGPIAQAIAGIDTALHDLAARRAGLPLWRHLAAGRDGAAGPRVPVYASGINPDGPGDAVRALREAGYTSFKLKVGFGVDRDVDNLAAVRAAAGPEAAVMVDANQAWDFDTATVMAARLAPFGPVWLEEPLRADRTWDEWRRLRDSIPVALAAGENAIGDGAFAALIASNAISVVQPDLAKWGGVSGVLGVVERIDAAGLRYCPHYLGAGIGLLASAHLVAARGGADSVLEVDSNENPLRTLLCPPLATLQDGSIALSDAPGLGVEPDLAALRELCR</sequence>
<evidence type="ECO:0000259" key="5">
    <source>
        <dbReference type="SMART" id="SM00922"/>
    </source>
</evidence>
<dbReference type="SFLD" id="SFLDG00179">
    <property type="entry name" value="mandelate_racemase"/>
    <property type="match status" value="1"/>
</dbReference>
<evidence type="ECO:0000256" key="4">
    <source>
        <dbReference type="SAM" id="MobiDB-lite"/>
    </source>
</evidence>
<name>A0A7Y6NK70_9BURK</name>
<dbReference type="SMART" id="SM00922">
    <property type="entry name" value="MR_MLE"/>
    <property type="match status" value="1"/>
</dbReference>
<evidence type="ECO:0000256" key="1">
    <source>
        <dbReference type="ARBA" id="ARBA00001946"/>
    </source>
</evidence>
<dbReference type="GO" id="GO:0009063">
    <property type="term" value="P:amino acid catabolic process"/>
    <property type="evidence" value="ECO:0007669"/>
    <property type="project" value="InterPro"/>
</dbReference>
<comment type="cofactor">
    <cofactor evidence="1">
        <name>Mg(2+)</name>
        <dbReference type="ChEBI" id="CHEBI:18420"/>
    </cofactor>
</comment>
<dbReference type="Pfam" id="PF02746">
    <property type="entry name" value="MR_MLE_N"/>
    <property type="match status" value="1"/>
</dbReference>
<dbReference type="InterPro" id="IPR036849">
    <property type="entry name" value="Enolase-like_C_sf"/>
</dbReference>
<dbReference type="SFLD" id="SFLDS00001">
    <property type="entry name" value="Enolase"/>
    <property type="match status" value="1"/>
</dbReference>
<dbReference type="InterPro" id="IPR013341">
    <property type="entry name" value="Mandelate_racemase_N_dom"/>
</dbReference>
<evidence type="ECO:0000313" key="7">
    <source>
        <dbReference type="Proteomes" id="UP000529637"/>
    </source>
</evidence>
<feature type="region of interest" description="Disordered" evidence="4">
    <location>
        <begin position="1"/>
        <end position="29"/>
    </location>
</feature>
<dbReference type="InterPro" id="IPR046945">
    <property type="entry name" value="RHMD-like"/>
</dbReference>
<keyword evidence="7" id="KW-1185">Reference proteome</keyword>
<dbReference type="CDD" id="cd03316">
    <property type="entry name" value="MR_like"/>
    <property type="match status" value="1"/>
</dbReference>
<dbReference type="SUPFAM" id="SSF51604">
    <property type="entry name" value="Enolase C-terminal domain-like"/>
    <property type="match status" value="1"/>
</dbReference>
<dbReference type="SUPFAM" id="SSF54826">
    <property type="entry name" value="Enolase N-terminal domain-like"/>
    <property type="match status" value="1"/>
</dbReference>
<dbReference type="Gene3D" id="3.20.20.120">
    <property type="entry name" value="Enolase-like C-terminal domain"/>
    <property type="match status" value="1"/>
</dbReference>
<dbReference type="Gene3D" id="3.30.390.10">
    <property type="entry name" value="Enolase-like, N-terminal domain"/>
    <property type="match status" value="1"/>
</dbReference>
<keyword evidence="2" id="KW-0479">Metal-binding</keyword>
<dbReference type="Proteomes" id="UP000529637">
    <property type="component" value="Unassembled WGS sequence"/>
</dbReference>